<dbReference type="AlphaFoldDB" id="A0A1I8AHQ2"/>
<name>A0A1I8AHQ2_9BILA</name>
<dbReference type="Proteomes" id="UP000095287">
    <property type="component" value="Unplaced"/>
</dbReference>
<protein>
    <submittedName>
        <fullName evidence="2">Uncharacterized protein</fullName>
    </submittedName>
</protein>
<evidence type="ECO:0000313" key="2">
    <source>
        <dbReference type="WBParaSite" id="L893_g5707.t1"/>
    </source>
</evidence>
<proteinExistence type="predicted"/>
<organism evidence="1 2">
    <name type="scientific">Steinernema glaseri</name>
    <dbReference type="NCBI Taxonomy" id="37863"/>
    <lineage>
        <taxon>Eukaryota</taxon>
        <taxon>Metazoa</taxon>
        <taxon>Ecdysozoa</taxon>
        <taxon>Nematoda</taxon>
        <taxon>Chromadorea</taxon>
        <taxon>Rhabditida</taxon>
        <taxon>Tylenchina</taxon>
        <taxon>Panagrolaimomorpha</taxon>
        <taxon>Strongyloidoidea</taxon>
        <taxon>Steinernematidae</taxon>
        <taxon>Steinernema</taxon>
    </lineage>
</organism>
<accession>A0A1I8AHQ2</accession>
<evidence type="ECO:0000313" key="1">
    <source>
        <dbReference type="Proteomes" id="UP000095287"/>
    </source>
</evidence>
<sequence length="128" mass="13618">MWPRGAMDNASVYGTEDCSSDIPLAQSRLLYSETRAYVAKVEEDAIAPGCAAIDIAIGEDGACSANRTSRKGDVLAHRGGGETGAEDLANDLAETDRDLAADSHAFLSSSATVWPELVTYWFLDSLKC</sequence>
<keyword evidence="1" id="KW-1185">Reference proteome</keyword>
<reference evidence="2" key="1">
    <citation type="submission" date="2016-11" db="UniProtKB">
        <authorList>
            <consortium name="WormBaseParasite"/>
        </authorList>
    </citation>
    <scope>IDENTIFICATION</scope>
</reference>
<dbReference type="WBParaSite" id="L893_g5707.t1">
    <property type="protein sequence ID" value="L893_g5707.t1"/>
    <property type="gene ID" value="L893_g5707"/>
</dbReference>